<evidence type="ECO:0000259" key="4">
    <source>
        <dbReference type="PROSITE" id="PS01124"/>
    </source>
</evidence>
<keyword evidence="1" id="KW-0805">Transcription regulation</keyword>
<evidence type="ECO:0000256" key="1">
    <source>
        <dbReference type="ARBA" id="ARBA00023015"/>
    </source>
</evidence>
<name>A0A1K0GFV5_9ACTN</name>
<evidence type="ECO:0000256" key="2">
    <source>
        <dbReference type="ARBA" id="ARBA00023125"/>
    </source>
</evidence>
<evidence type="ECO:0000313" key="6">
    <source>
        <dbReference type="Proteomes" id="UP000182486"/>
    </source>
</evidence>
<dbReference type="SUPFAM" id="SSF46689">
    <property type="entry name" value="Homeodomain-like"/>
    <property type="match status" value="2"/>
</dbReference>
<reference evidence="5 6" key="1">
    <citation type="submission" date="2016-09" db="EMBL/GenBank/DDBJ databases">
        <title>Couchioplanes caeruleus draft genome sequence.</title>
        <authorList>
            <person name="Sheehan J."/>
            <person name="Caffrey P."/>
        </authorList>
    </citation>
    <scope>NUCLEOTIDE SEQUENCE [LARGE SCALE GENOMIC DNA]</scope>
    <source>
        <strain evidence="5 6">DSM 43634</strain>
    </source>
</reference>
<evidence type="ECO:0000256" key="3">
    <source>
        <dbReference type="ARBA" id="ARBA00023163"/>
    </source>
</evidence>
<gene>
    <name evidence="5" type="ORF">BG844_00580</name>
</gene>
<evidence type="ECO:0000313" key="5">
    <source>
        <dbReference type="EMBL" id="OJF16162.1"/>
    </source>
</evidence>
<accession>A0A1K0GFV5</accession>
<dbReference type="PROSITE" id="PS01124">
    <property type="entry name" value="HTH_ARAC_FAMILY_2"/>
    <property type="match status" value="1"/>
</dbReference>
<dbReference type="PANTHER" id="PTHR46796">
    <property type="entry name" value="HTH-TYPE TRANSCRIPTIONAL ACTIVATOR RHAS-RELATED"/>
    <property type="match status" value="1"/>
</dbReference>
<dbReference type="Proteomes" id="UP000182486">
    <property type="component" value="Unassembled WGS sequence"/>
</dbReference>
<dbReference type="Pfam" id="PF12833">
    <property type="entry name" value="HTH_18"/>
    <property type="match status" value="1"/>
</dbReference>
<keyword evidence="3" id="KW-0804">Transcription</keyword>
<proteinExistence type="predicted"/>
<dbReference type="RefSeq" id="WP_071802710.1">
    <property type="nucleotide sequence ID" value="NZ_MEIA01000003.1"/>
</dbReference>
<organism evidence="5 6">
    <name type="scientific">Couchioplanes caeruleus subsp. caeruleus</name>
    <dbReference type="NCBI Taxonomy" id="56427"/>
    <lineage>
        <taxon>Bacteria</taxon>
        <taxon>Bacillati</taxon>
        <taxon>Actinomycetota</taxon>
        <taxon>Actinomycetes</taxon>
        <taxon>Micromonosporales</taxon>
        <taxon>Micromonosporaceae</taxon>
        <taxon>Couchioplanes</taxon>
    </lineage>
</organism>
<dbReference type="GO" id="GO:0043565">
    <property type="term" value="F:sequence-specific DNA binding"/>
    <property type="evidence" value="ECO:0007669"/>
    <property type="project" value="InterPro"/>
</dbReference>
<dbReference type="EMBL" id="MEIA01000003">
    <property type="protein sequence ID" value="OJF16162.1"/>
    <property type="molecule type" value="Genomic_DNA"/>
</dbReference>
<keyword evidence="2" id="KW-0238">DNA-binding</keyword>
<dbReference type="GO" id="GO:0003700">
    <property type="term" value="F:DNA-binding transcription factor activity"/>
    <property type="evidence" value="ECO:0007669"/>
    <property type="project" value="InterPro"/>
</dbReference>
<dbReference type="Gene3D" id="1.10.10.60">
    <property type="entry name" value="Homeodomain-like"/>
    <property type="match status" value="1"/>
</dbReference>
<dbReference type="InterPro" id="IPR018060">
    <property type="entry name" value="HTH_AraC"/>
</dbReference>
<keyword evidence="6" id="KW-1185">Reference proteome</keyword>
<dbReference type="SMART" id="SM00342">
    <property type="entry name" value="HTH_ARAC"/>
    <property type="match status" value="1"/>
</dbReference>
<dbReference type="AlphaFoldDB" id="A0A1K0GFV5"/>
<dbReference type="InterPro" id="IPR009057">
    <property type="entry name" value="Homeodomain-like_sf"/>
</dbReference>
<dbReference type="InterPro" id="IPR050204">
    <property type="entry name" value="AraC_XylS_family_regulators"/>
</dbReference>
<feature type="domain" description="HTH araC/xylS-type" evidence="4">
    <location>
        <begin position="1"/>
        <end position="98"/>
    </location>
</feature>
<sequence>MPCYALDRLDDPALDVAGLAGAARLSRRTFDRRFRETTGCSPLQWLLHQRVLHAQHVLSTTDLDIDAVARAGGFTDGVTMRPHFRRIVGVPPQSYRATFRTT</sequence>
<protein>
    <submittedName>
        <fullName evidence="5">AraC transcriptional regulator</fullName>
    </submittedName>
</protein>
<comment type="caution">
    <text evidence="5">The sequence shown here is derived from an EMBL/GenBank/DDBJ whole genome shotgun (WGS) entry which is preliminary data.</text>
</comment>